<evidence type="ECO:0000313" key="8">
    <source>
        <dbReference type="Proteomes" id="UP000075884"/>
    </source>
</evidence>
<evidence type="ECO:0000256" key="1">
    <source>
        <dbReference type="ARBA" id="ARBA00022723"/>
    </source>
</evidence>
<sequence>MAYSKCSATFCGYNKHNIKRRKLHVMFHKFPGDRELCRKWIRFCKQHENWQPKPTSAICSTHFREQDYQMVNSPLVKVSSLRKLKIDAIPTIVKGVAIPIAKRLKLDEQRRKHLMKTLYNKDITTTDHEDNSIQEEFDQSKHKATAYDKIVYRLHKFPNVCAFCYKTIEDESLFFSVSLYHVKLQCTIEEKFDEITGAPKDNE</sequence>
<keyword evidence="3" id="KW-0862">Zinc</keyword>
<dbReference type="PROSITE" id="PS50950">
    <property type="entry name" value="ZF_THAP"/>
    <property type="match status" value="1"/>
</dbReference>
<dbReference type="InterPro" id="IPR006612">
    <property type="entry name" value="THAP_Znf"/>
</dbReference>
<evidence type="ECO:0000313" key="7">
    <source>
        <dbReference type="EnsemblMetazoa" id="ADIR007916-PA"/>
    </source>
</evidence>
<dbReference type="GO" id="GO:0003677">
    <property type="term" value="F:DNA binding"/>
    <property type="evidence" value="ECO:0007669"/>
    <property type="project" value="UniProtKB-UniRule"/>
</dbReference>
<reference evidence="8" key="1">
    <citation type="submission" date="2013-03" db="EMBL/GenBank/DDBJ databases">
        <title>The Genome Sequence of Anopheles dirus WRAIR2.</title>
        <authorList>
            <consortium name="The Broad Institute Genomics Platform"/>
            <person name="Neafsey D.E."/>
            <person name="Walton C."/>
            <person name="Walker B."/>
            <person name="Young S.K."/>
            <person name="Zeng Q."/>
            <person name="Gargeya S."/>
            <person name="Fitzgerald M."/>
            <person name="Haas B."/>
            <person name="Abouelleil A."/>
            <person name="Allen A.W."/>
            <person name="Alvarado L."/>
            <person name="Arachchi H.M."/>
            <person name="Berlin A.M."/>
            <person name="Chapman S.B."/>
            <person name="Gainer-Dewar J."/>
            <person name="Goldberg J."/>
            <person name="Griggs A."/>
            <person name="Gujja S."/>
            <person name="Hansen M."/>
            <person name="Howarth C."/>
            <person name="Imamovic A."/>
            <person name="Ireland A."/>
            <person name="Larimer J."/>
            <person name="McCowan C."/>
            <person name="Murphy C."/>
            <person name="Pearson M."/>
            <person name="Poon T.W."/>
            <person name="Priest M."/>
            <person name="Roberts A."/>
            <person name="Saif S."/>
            <person name="Shea T."/>
            <person name="Sisk P."/>
            <person name="Sykes S."/>
            <person name="Wortman J."/>
            <person name="Nusbaum C."/>
            <person name="Birren B."/>
        </authorList>
    </citation>
    <scope>NUCLEOTIDE SEQUENCE [LARGE SCALE GENOMIC DNA]</scope>
    <source>
        <strain evidence="8">WRAIR2</strain>
    </source>
</reference>
<evidence type="ECO:0000256" key="2">
    <source>
        <dbReference type="ARBA" id="ARBA00022771"/>
    </source>
</evidence>
<dbReference type="Gene3D" id="6.20.210.20">
    <property type="entry name" value="THAP domain"/>
    <property type="match status" value="1"/>
</dbReference>
<keyword evidence="4 5" id="KW-0238">DNA-binding</keyword>
<proteinExistence type="predicted"/>
<feature type="domain" description="THAP-type" evidence="6">
    <location>
        <begin position="1"/>
        <end position="93"/>
    </location>
</feature>
<dbReference type="VEuPathDB" id="VectorBase:ADIR007916"/>
<keyword evidence="8" id="KW-1185">Reference proteome</keyword>
<evidence type="ECO:0000259" key="6">
    <source>
        <dbReference type="PROSITE" id="PS50950"/>
    </source>
</evidence>
<reference evidence="7" key="2">
    <citation type="submission" date="2020-05" db="UniProtKB">
        <authorList>
            <consortium name="EnsemblMetazoa"/>
        </authorList>
    </citation>
    <scope>IDENTIFICATION</scope>
    <source>
        <strain evidence="7">WRAIR2</strain>
    </source>
</reference>
<name>A0A182NJT6_9DIPT</name>
<dbReference type="GO" id="GO:0008270">
    <property type="term" value="F:zinc ion binding"/>
    <property type="evidence" value="ECO:0007669"/>
    <property type="project" value="UniProtKB-KW"/>
</dbReference>
<dbReference type="SUPFAM" id="SSF57716">
    <property type="entry name" value="Glucocorticoid receptor-like (DNA-binding domain)"/>
    <property type="match status" value="1"/>
</dbReference>
<evidence type="ECO:0000256" key="3">
    <source>
        <dbReference type="ARBA" id="ARBA00022833"/>
    </source>
</evidence>
<evidence type="ECO:0000256" key="4">
    <source>
        <dbReference type="ARBA" id="ARBA00023125"/>
    </source>
</evidence>
<dbReference type="SMART" id="SM00980">
    <property type="entry name" value="THAP"/>
    <property type="match status" value="1"/>
</dbReference>
<dbReference type="PANTHER" id="PTHR46927">
    <property type="entry name" value="AGAP005574-PA"/>
    <property type="match status" value="1"/>
</dbReference>
<accession>A0A182NJT6</accession>
<dbReference type="Proteomes" id="UP000075884">
    <property type="component" value="Unassembled WGS sequence"/>
</dbReference>
<dbReference type="InterPro" id="IPR038441">
    <property type="entry name" value="THAP_Znf_sf"/>
</dbReference>
<dbReference type="EnsemblMetazoa" id="ADIR007916-RA">
    <property type="protein sequence ID" value="ADIR007916-PA"/>
    <property type="gene ID" value="ADIR007916"/>
</dbReference>
<dbReference type="STRING" id="7168.A0A182NJT6"/>
<dbReference type="PANTHER" id="PTHR46927:SF3">
    <property type="entry name" value="THAP-TYPE DOMAIN-CONTAINING PROTEIN"/>
    <property type="match status" value="1"/>
</dbReference>
<dbReference type="Pfam" id="PF05485">
    <property type="entry name" value="THAP"/>
    <property type="match status" value="1"/>
</dbReference>
<dbReference type="SMART" id="SM00692">
    <property type="entry name" value="DM3"/>
    <property type="match status" value="1"/>
</dbReference>
<organism evidence="7 8">
    <name type="scientific">Anopheles dirus</name>
    <dbReference type="NCBI Taxonomy" id="7168"/>
    <lineage>
        <taxon>Eukaryota</taxon>
        <taxon>Metazoa</taxon>
        <taxon>Ecdysozoa</taxon>
        <taxon>Arthropoda</taxon>
        <taxon>Hexapoda</taxon>
        <taxon>Insecta</taxon>
        <taxon>Pterygota</taxon>
        <taxon>Neoptera</taxon>
        <taxon>Endopterygota</taxon>
        <taxon>Diptera</taxon>
        <taxon>Nematocera</taxon>
        <taxon>Culicoidea</taxon>
        <taxon>Culicidae</taxon>
        <taxon>Anophelinae</taxon>
        <taxon>Anopheles</taxon>
    </lineage>
</organism>
<keyword evidence="2 5" id="KW-0863">Zinc-finger</keyword>
<keyword evidence="1" id="KW-0479">Metal-binding</keyword>
<protein>
    <recommendedName>
        <fullName evidence="6">THAP-type domain-containing protein</fullName>
    </recommendedName>
</protein>
<dbReference type="InterPro" id="IPR052224">
    <property type="entry name" value="THAP_domain_protein"/>
</dbReference>
<dbReference type="AlphaFoldDB" id="A0A182NJT6"/>
<evidence type="ECO:0000256" key="5">
    <source>
        <dbReference type="PROSITE-ProRule" id="PRU00309"/>
    </source>
</evidence>